<dbReference type="Proteomes" id="UP000649328">
    <property type="component" value="Unassembled WGS sequence"/>
</dbReference>
<accession>A0A8H7GL48</accession>
<evidence type="ECO:0000313" key="1">
    <source>
        <dbReference type="EMBL" id="KAF7999005.1"/>
    </source>
</evidence>
<name>A0A8H7GL48_9ASCO</name>
<keyword evidence="2" id="KW-1185">Reference proteome</keyword>
<protein>
    <submittedName>
        <fullName evidence="1">Uncharacterized protein</fullName>
    </submittedName>
</protein>
<reference evidence="1" key="1">
    <citation type="submission" date="2020-10" db="EMBL/GenBank/DDBJ databases">
        <title>The Whole-Genome Sequence of Metschnikowia persimmonesis, a Novel Endophytic Yeast Species Isolated from Medicinal Plant Diospyros kaki Thumb.</title>
        <authorList>
            <person name="Rahmat E."/>
            <person name="Kang Y."/>
        </authorList>
    </citation>
    <scope>NUCLEOTIDE SEQUENCE</scope>
    <source>
        <strain evidence="1">KIOM G15050</strain>
    </source>
</reference>
<evidence type="ECO:0000313" key="2">
    <source>
        <dbReference type="Proteomes" id="UP000649328"/>
    </source>
</evidence>
<sequence length="133" mass="15595">MDPGAVVIRYDPERWAEKEEEETSPSKMVLFNYTKPAPAQSRASMLQVPRKRHLIPLSSTSFERPIKESLENLSQYAEKRDLGQPVETAEKEWYEDLTNVAQRLKFLRDTFKVIQSVRKRKMMGERADFPHII</sequence>
<proteinExistence type="predicted"/>
<gene>
    <name evidence="1" type="ORF">HF325_006537</name>
</gene>
<comment type="caution">
    <text evidence="1">The sequence shown here is derived from an EMBL/GenBank/DDBJ whole genome shotgun (WGS) entry which is preliminary data.</text>
</comment>
<dbReference type="OrthoDB" id="4026805at2759"/>
<dbReference type="AlphaFoldDB" id="A0A8H7GL48"/>
<dbReference type="EMBL" id="JACBPP010000010">
    <property type="protein sequence ID" value="KAF7999005.1"/>
    <property type="molecule type" value="Genomic_DNA"/>
</dbReference>
<organism evidence="1 2">
    <name type="scientific">Metschnikowia pulcherrima</name>
    <dbReference type="NCBI Taxonomy" id="27326"/>
    <lineage>
        <taxon>Eukaryota</taxon>
        <taxon>Fungi</taxon>
        <taxon>Dikarya</taxon>
        <taxon>Ascomycota</taxon>
        <taxon>Saccharomycotina</taxon>
        <taxon>Pichiomycetes</taxon>
        <taxon>Metschnikowiaceae</taxon>
        <taxon>Metschnikowia</taxon>
    </lineage>
</organism>